<dbReference type="AlphaFoldDB" id="A0A4V1G092"/>
<dbReference type="PANTHER" id="PTHR38588:SF1">
    <property type="entry name" value="BLL0334 PROTEIN"/>
    <property type="match status" value="1"/>
</dbReference>
<evidence type="ECO:0000313" key="2">
    <source>
        <dbReference type="Proteomes" id="UP000302218"/>
    </source>
</evidence>
<dbReference type="KEGG" id="nvr:FEJ81_19660"/>
<dbReference type="OrthoDB" id="194810at2157"/>
<sequence length="152" mass="17005">MEINGEQTIGQEPEQLWETLLDAKTLEETIPGAKTLERNGDHYEGTLERGLAGISLTLSADVEIVDKEEPNWLECEIEAIDNTINSRVNGTAHVDFEATNDGETNLVYKTEFDFSGKLASLGSRIIKRKVNKDLNTFFTNVEEYVESQEAHA</sequence>
<protein>
    <recommendedName>
        <fullName evidence="3">SRPBCC family protein</fullName>
    </recommendedName>
</protein>
<dbReference type="InterPro" id="IPR023393">
    <property type="entry name" value="START-like_dom_sf"/>
</dbReference>
<dbReference type="SUPFAM" id="SSF55961">
    <property type="entry name" value="Bet v1-like"/>
    <property type="match status" value="1"/>
</dbReference>
<reference evidence="2" key="1">
    <citation type="submission" date="2019-05" db="EMBL/GenBank/DDBJ databases">
        <title>Genome sequence and methylation pattern of the halophilic Archaeon Natrinema versiforme BOL5-4.</title>
        <authorList>
            <person name="DasSarma P."/>
            <person name="Anton B.P."/>
            <person name="DasSarma S.L."/>
            <person name="Martinez F.L."/>
            <person name="Guzman D."/>
            <person name="Roberts R.J."/>
            <person name="DasSarma S."/>
        </authorList>
    </citation>
    <scope>NUCLEOTIDE SEQUENCE [LARGE SCALE GENOMIC DNA]</scope>
    <source>
        <strain evidence="2">BOL5-4</strain>
        <plasmid evidence="2">pnve500</plasmid>
    </source>
</reference>
<dbReference type="RefSeq" id="WP_138246964.1">
    <property type="nucleotide sequence ID" value="NZ_CP040331.1"/>
</dbReference>
<evidence type="ECO:0008006" key="3">
    <source>
        <dbReference type="Google" id="ProtNLM"/>
    </source>
</evidence>
<keyword evidence="1" id="KW-0614">Plasmid</keyword>
<dbReference type="Pfam" id="PF06240">
    <property type="entry name" value="COXG"/>
    <property type="match status" value="1"/>
</dbReference>
<accession>A0A4V1G092</accession>
<geneLocation type="plasmid" evidence="2">
    <name>pnve500</name>
</geneLocation>
<evidence type="ECO:0000313" key="1">
    <source>
        <dbReference type="EMBL" id="QCS44536.1"/>
    </source>
</evidence>
<organism evidence="1 2">
    <name type="scientific">Natrinema versiforme</name>
    <dbReference type="NCBI Taxonomy" id="88724"/>
    <lineage>
        <taxon>Archaea</taxon>
        <taxon>Methanobacteriati</taxon>
        <taxon>Methanobacteriota</taxon>
        <taxon>Stenosarchaea group</taxon>
        <taxon>Halobacteria</taxon>
        <taxon>Halobacteriales</taxon>
        <taxon>Natrialbaceae</taxon>
        <taxon>Natrinema</taxon>
    </lineage>
</organism>
<dbReference type="InterPro" id="IPR010419">
    <property type="entry name" value="CO_DH_gsu"/>
</dbReference>
<dbReference type="Proteomes" id="UP000302218">
    <property type="component" value="Plasmid pNVE500"/>
</dbReference>
<proteinExistence type="predicted"/>
<dbReference type="GeneID" id="40267540"/>
<dbReference type="PANTHER" id="PTHR38588">
    <property type="entry name" value="BLL0334 PROTEIN"/>
    <property type="match status" value="1"/>
</dbReference>
<gene>
    <name evidence="1" type="ORF">FEJ81_19660</name>
</gene>
<dbReference type="Gene3D" id="3.30.530.20">
    <property type="match status" value="1"/>
</dbReference>
<dbReference type="EMBL" id="CP040331">
    <property type="protein sequence ID" value="QCS44536.1"/>
    <property type="molecule type" value="Genomic_DNA"/>
</dbReference>
<name>A0A4V1G092_9EURY</name>